<dbReference type="AlphaFoldDB" id="A0A381W360"/>
<organism evidence="4">
    <name type="scientific">marine metagenome</name>
    <dbReference type="NCBI Taxonomy" id="408172"/>
    <lineage>
        <taxon>unclassified sequences</taxon>
        <taxon>metagenomes</taxon>
        <taxon>ecological metagenomes</taxon>
    </lineage>
</organism>
<dbReference type="SUPFAM" id="SSF69593">
    <property type="entry name" value="Glycerol-3-phosphate (1)-acyltransferase"/>
    <property type="match status" value="1"/>
</dbReference>
<sequence length="224" mass="24738">MHGYPEGPDPTEERSLLRIQARVAWFMRILTTVDVGERPPAPPGPAIHAANHRSMADLLLSTCTFSTWGWPIRPLVAVSYFERPMIGWLLRKLRCIPVEGTEALDLAAEALSDGWSIAIMPEGRIVPEEEWAETGVGRYHLGIGRLAIDTGLPVVANGASGTEKLWPRGRSLPFFRPWRRVPLVLRSEVVGVVESKRAREATDQVMAAVVRCVATSDRIAGRTV</sequence>
<dbReference type="CDD" id="cd07989">
    <property type="entry name" value="LPLAT_AGPAT-like"/>
    <property type="match status" value="1"/>
</dbReference>
<evidence type="ECO:0000256" key="2">
    <source>
        <dbReference type="ARBA" id="ARBA00023315"/>
    </source>
</evidence>
<protein>
    <recommendedName>
        <fullName evidence="3">Phospholipid/glycerol acyltransferase domain-containing protein</fullName>
    </recommendedName>
</protein>
<dbReference type="EMBL" id="UINC01010415">
    <property type="protein sequence ID" value="SVA46327.1"/>
    <property type="molecule type" value="Genomic_DNA"/>
</dbReference>
<dbReference type="PANTHER" id="PTHR10434">
    <property type="entry name" value="1-ACYL-SN-GLYCEROL-3-PHOSPHATE ACYLTRANSFERASE"/>
    <property type="match status" value="1"/>
</dbReference>
<dbReference type="InterPro" id="IPR002123">
    <property type="entry name" value="Plipid/glycerol_acylTrfase"/>
</dbReference>
<dbReference type="Pfam" id="PF01553">
    <property type="entry name" value="Acyltransferase"/>
    <property type="match status" value="1"/>
</dbReference>
<gene>
    <name evidence="4" type="ORF">METZ01_LOCUS99181</name>
</gene>
<evidence type="ECO:0000256" key="1">
    <source>
        <dbReference type="ARBA" id="ARBA00022679"/>
    </source>
</evidence>
<proteinExistence type="predicted"/>
<accession>A0A381W360</accession>
<dbReference type="GO" id="GO:0003841">
    <property type="term" value="F:1-acylglycerol-3-phosphate O-acyltransferase activity"/>
    <property type="evidence" value="ECO:0007669"/>
    <property type="project" value="TreeGrafter"/>
</dbReference>
<reference evidence="4" key="1">
    <citation type="submission" date="2018-05" db="EMBL/GenBank/DDBJ databases">
        <authorList>
            <person name="Lanie J.A."/>
            <person name="Ng W.-L."/>
            <person name="Kazmierczak K.M."/>
            <person name="Andrzejewski T.M."/>
            <person name="Davidsen T.M."/>
            <person name="Wayne K.J."/>
            <person name="Tettelin H."/>
            <person name="Glass J.I."/>
            <person name="Rusch D."/>
            <person name="Podicherti R."/>
            <person name="Tsui H.-C.T."/>
            <person name="Winkler M.E."/>
        </authorList>
    </citation>
    <scope>NUCLEOTIDE SEQUENCE</scope>
</reference>
<feature type="domain" description="Phospholipid/glycerol acyltransferase" evidence="3">
    <location>
        <begin position="46"/>
        <end position="159"/>
    </location>
</feature>
<keyword evidence="1" id="KW-0808">Transferase</keyword>
<evidence type="ECO:0000259" key="3">
    <source>
        <dbReference type="SMART" id="SM00563"/>
    </source>
</evidence>
<dbReference type="PANTHER" id="PTHR10434:SF11">
    <property type="entry name" value="1-ACYL-SN-GLYCEROL-3-PHOSPHATE ACYLTRANSFERASE"/>
    <property type="match status" value="1"/>
</dbReference>
<name>A0A381W360_9ZZZZ</name>
<keyword evidence="2" id="KW-0012">Acyltransferase</keyword>
<dbReference type="SMART" id="SM00563">
    <property type="entry name" value="PlsC"/>
    <property type="match status" value="1"/>
</dbReference>
<evidence type="ECO:0000313" key="4">
    <source>
        <dbReference type="EMBL" id="SVA46327.1"/>
    </source>
</evidence>
<dbReference type="GO" id="GO:0006654">
    <property type="term" value="P:phosphatidic acid biosynthetic process"/>
    <property type="evidence" value="ECO:0007669"/>
    <property type="project" value="TreeGrafter"/>
</dbReference>